<dbReference type="EMBL" id="ADMC01000014">
    <property type="protein sequence ID" value="EHP49331.1"/>
    <property type="molecule type" value="Genomic_DNA"/>
</dbReference>
<proteinExistence type="predicted"/>
<evidence type="ECO:0000313" key="1">
    <source>
        <dbReference type="EMBL" id="EHP49331.1"/>
    </source>
</evidence>
<evidence type="ECO:0000313" key="2">
    <source>
        <dbReference type="Proteomes" id="UP000004892"/>
    </source>
</evidence>
<dbReference type="HOGENOM" id="CLU_3138412_0_0_10"/>
<protein>
    <submittedName>
        <fullName evidence="1">Uncharacterized protein</fullName>
    </submittedName>
</protein>
<reference evidence="1 2" key="1">
    <citation type="submission" date="2012-01" db="EMBL/GenBank/DDBJ databases">
        <title>The Genome Sequence of Odoribacter laneus YIT 12061.</title>
        <authorList>
            <consortium name="The Broad Institute Genome Sequencing Platform"/>
            <person name="Earl A."/>
            <person name="Ward D."/>
            <person name="Feldgarden M."/>
            <person name="Gevers D."/>
            <person name="Morotomi M."/>
            <person name="Young S.K."/>
            <person name="Zeng Q."/>
            <person name="Gargeya S."/>
            <person name="Fitzgerald M."/>
            <person name="Haas B."/>
            <person name="Abouelleil A."/>
            <person name="Alvarado L."/>
            <person name="Arachchi H.M."/>
            <person name="Berlin A."/>
            <person name="Chapman S.B."/>
            <person name="Gearin G."/>
            <person name="Goldberg J."/>
            <person name="Griggs A."/>
            <person name="Gujja S."/>
            <person name="Hansen M."/>
            <person name="Heiman D."/>
            <person name="Howarth C."/>
            <person name="Larimer J."/>
            <person name="Lui A."/>
            <person name="MacDonald P.J.P."/>
            <person name="McCowen C."/>
            <person name="Montmayeur A."/>
            <person name="Murphy C."/>
            <person name="Neiman D."/>
            <person name="Pearson M."/>
            <person name="Priest M."/>
            <person name="Roberts A."/>
            <person name="Saif S."/>
            <person name="Shea T."/>
            <person name="Sisk P."/>
            <person name="Stolte C."/>
            <person name="Sykes S."/>
            <person name="Wortman J."/>
            <person name="Nusbaum C."/>
            <person name="Birren B."/>
        </authorList>
    </citation>
    <scope>NUCLEOTIDE SEQUENCE [LARGE SCALE GENOMIC DNA]</scope>
    <source>
        <strain evidence="1 2">YIT 12061</strain>
    </source>
</reference>
<accession>H1DF13</accession>
<name>H1DF13_9BACT</name>
<dbReference type="AlphaFoldDB" id="H1DF13"/>
<organism evidence="1 2">
    <name type="scientific">Odoribacter laneus YIT 12061</name>
    <dbReference type="NCBI Taxonomy" id="742817"/>
    <lineage>
        <taxon>Bacteria</taxon>
        <taxon>Pseudomonadati</taxon>
        <taxon>Bacteroidota</taxon>
        <taxon>Bacteroidia</taxon>
        <taxon>Bacteroidales</taxon>
        <taxon>Odoribacteraceae</taxon>
        <taxon>Odoribacter</taxon>
    </lineage>
</organism>
<dbReference type="Proteomes" id="UP000004892">
    <property type="component" value="Unassembled WGS sequence"/>
</dbReference>
<keyword evidence="2" id="KW-1185">Reference proteome</keyword>
<dbReference type="PATRIC" id="fig|742817.3.peg.904"/>
<dbReference type="STRING" id="742817.HMPREF9449_00849"/>
<comment type="caution">
    <text evidence="1">The sequence shown here is derived from an EMBL/GenBank/DDBJ whole genome shotgun (WGS) entry which is preliminary data.</text>
</comment>
<sequence length="49" mass="6021">MKEEIRILINCQHSFQIQLFKVICFPGFRKDEFPKDKYFFVKKLTSEFC</sequence>
<gene>
    <name evidence="1" type="ORF">HMPREF9449_00849</name>
</gene>